<dbReference type="Gene3D" id="3.40.50.1820">
    <property type="entry name" value="alpha/beta hydrolase"/>
    <property type="match status" value="1"/>
</dbReference>
<dbReference type="SUPFAM" id="SSF53474">
    <property type="entry name" value="alpha/beta-Hydrolases"/>
    <property type="match status" value="1"/>
</dbReference>
<evidence type="ECO:0000313" key="2">
    <source>
        <dbReference type="EMBL" id="MBB5092604.1"/>
    </source>
</evidence>
<dbReference type="GO" id="GO:0052689">
    <property type="term" value="F:carboxylic ester hydrolase activity"/>
    <property type="evidence" value="ECO:0007669"/>
    <property type="project" value="TreeGrafter"/>
</dbReference>
<dbReference type="InterPro" id="IPR029058">
    <property type="entry name" value="AB_hydrolase_fold"/>
</dbReference>
<name>A0A7W8AMN1_9HYPH</name>
<dbReference type="RefSeq" id="WP_246176158.1">
    <property type="nucleotide sequence ID" value="NZ_JACHIL010000006.1"/>
</dbReference>
<reference evidence="2 3" key="1">
    <citation type="submission" date="2020-08" db="EMBL/GenBank/DDBJ databases">
        <title>Genomic Encyclopedia of Type Strains, Phase IV (KMG-IV): sequencing the most valuable type-strain genomes for metagenomic binning, comparative biology and taxonomic classification.</title>
        <authorList>
            <person name="Goeker M."/>
        </authorList>
    </citation>
    <scope>NUCLEOTIDE SEQUENCE [LARGE SCALE GENOMIC DNA]</scope>
    <source>
        <strain evidence="2 3">DSM 25620</strain>
    </source>
</reference>
<protein>
    <recommendedName>
        <fullName evidence="1">Serine aminopeptidase S33 domain-containing protein</fullName>
    </recommendedName>
</protein>
<dbReference type="EMBL" id="JACHIL010000006">
    <property type="protein sequence ID" value="MBB5092604.1"/>
    <property type="molecule type" value="Genomic_DNA"/>
</dbReference>
<comment type="caution">
    <text evidence="2">The sequence shown here is derived from an EMBL/GenBank/DDBJ whole genome shotgun (WGS) entry which is preliminary data.</text>
</comment>
<keyword evidence="3" id="KW-1185">Reference proteome</keyword>
<dbReference type="Pfam" id="PF12146">
    <property type="entry name" value="Hydrolase_4"/>
    <property type="match status" value="1"/>
</dbReference>
<evidence type="ECO:0000259" key="1">
    <source>
        <dbReference type="Pfam" id="PF12146"/>
    </source>
</evidence>
<feature type="domain" description="Serine aminopeptidase S33" evidence="1">
    <location>
        <begin position="75"/>
        <end position="282"/>
    </location>
</feature>
<gene>
    <name evidence="2" type="ORF">HNQ68_003161</name>
</gene>
<dbReference type="PANTHER" id="PTHR43265:SF1">
    <property type="entry name" value="ESTERASE ESTD"/>
    <property type="match status" value="1"/>
</dbReference>
<dbReference type="PANTHER" id="PTHR43265">
    <property type="entry name" value="ESTERASE ESTD"/>
    <property type="match status" value="1"/>
</dbReference>
<dbReference type="InterPro" id="IPR022742">
    <property type="entry name" value="Hydrolase_4"/>
</dbReference>
<accession>A0A7W8AMN1</accession>
<organism evidence="2 3">
    <name type="scientific">Pseudochrobactrum saccharolyticum</name>
    <dbReference type="NCBI Taxonomy" id="354352"/>
    <lineage>
        <taxon>Bacteria</taxon>
        <taxon>Pseudomonadati</taxon>
        <taxon>Pseudomonadota</taxon>
        <taxon>Alphaproteobacteria</taxon>
        <taxon>Hyphomicrobiales</taxon>
        <taxon>Brucellaceae</taxon>
        <taxon>Pseudochrobactrum</taxon>
    </lineage>
</organism>
<dbReference type="InterPro" id="IPR053145">
    <property type="entry name" value="AB_hydrolase_Est10"/>
</dbReference>
<proteinExistence type="predicted"/>
<dbReference type="AlphaFoldDB" id="A0A7W8AMN1"/>
<sequence>MALMLYRLRILPYLIIVCMIPSVAIAELLQIDGPKGPLVGELINVANAHNIVVIIPGSGPTDRDGNSPQMGLQPNMYKLLAEGLEKAGISSLRIDKRGFYGSQAAIDDPNDVTIEAYADDALKWIDRASQISPCVWIAGHSEGGLVALVAAKTNPTNLCGLILLAASGRPIGQLLIEQFHANPANASLISDVEIIVSQLEAGRTVDAQSIPTVLQPLFSAGLQRYMIDLFSYDPVEIASHWKGPVLVVQGTGDIQVKQADADRLTAAMPQAVLKSLNNATHVLKEGIEAQPFITYTDPTLPLHSELMPTIVGFLNKSRAAE</sequence>
<dbReference type="Proteomes" id="UP000531231">
    <property type="component" value="Unassembled WGS sequence"/>
</dbReference>
<evidence type="ECO:0000313" key="3">
    <source>
        <dbReference type="Proteomes" id="UP000531231"/>
    </source>
</evidence>